<dbReference type="Proteomes" id="UP000640614">
    <property type="component" value="Unassembled WGS sequence"/>
</dbReference>
<sequence length="244" mass="28667">MSEGKCLNCERIVTENYCPNCGQETSTHRYSLKHFFVHDFIHGIFHFDSGFFYTIKELFTRPGHSVREFIQGKRIKHFNYFATVIILLTLNYFLAKWSKVDLTEVFNSASGLSKVIKDYSKITNFIVIPIYALFTYVIFRKSKQNFTENLVLNIFLLAGIITFRVFIYCSMILTNNVEVIQITNLIVTILVYIYIAVFFYQYFSAYNYNKINLLIRVFLIAALFLLTKQGVNNLINEIGMRYMH</sequence>
<evidence type="ECO:0000313" key="2">
    <source>
        <dbReference type="EMBL" id="MBE8725826.1"/>
    </source>
</evidence>
<accession>A0ABR9TKP2</accession>
<keyword evidence="1" id="KW-1133">Transmembrane helix</keyword>
<reference evidence="2 3" key="1">
    <citation type="submission" date="2018-07" db="EMBL/GenBank/DDBJ databases">
        <title>Genome assembly of strain KB82.</title>
        <authorList>
            <person name="Kukolya J."/>
            <person name="Horvath B."/>
            <person name="Nagy I."/>
            <person name="Toth A."/>
        </authorList>
    </citation>
    <scope>NUCLEOTIDE SEQUENCE [LARGE SCALE GENOMIC DNA]</scope>
    <source>
        <strain evidence="2 3">Kb82</strain>
    </source>
</reference>
<dbReference type="InterPro" id="IPR022134">
    <property type="entry name" value="DUF3667"/>
</dbReference>
<name>A0ABR9TKP2_9FLAO</name>
<comment type="caution">
    <text evidence="2">The sequence shown here is derived from an EMBL/GenBank/DDBJ whole genome shotgun (WGS) entry which is preliminary data.</text>
</comment>
<feature type="transmembrane region" description="Helical" evidence="1">
    <location>
        <begin position="77"/>
        <end position="95"/>
    </location>
</feature>
<feature type="transmembrane region" description="Helical" evidence="1">
    <location>
        <begin position="213"/>
        <end position="231"/>
    </location>
</feature>
<dbReference type="Pfam" id="PF12412">
    <property type="entry name" value="DUF3667"/>
    <property type="match status" value="1"/>
</dbReference>
<gene>
    <name evidence="2" type="ORF">C4F50_12815</name>
</gene>
<evidence type="ECO:0000313" key="3">
    <source>
        <dbReference type="Proteomes" id="UP000640614"/>
    </source>
</evidence>
<feature type="transmembrane region" description="Helical" evidence="1">
    <location>
        <begin position="151"/>
        <end position="173"/>
    </location>
</feature>
<keyword evidence="1" id="KW-0472">Membrane</keyword>
<protein>
    <submittedName>
        <fullName evidence="2">DUF3667 domain-containing protein</fullName>
    </submittedName>
</protein>
<dbReference type="EMBL" id="PRDM01000002">
    <property type="protein sequence ID" value="MBE8725826.1"/>
    <property type="molecule type" value="Genomic_DNA"/>
</dbReference>
<feature type="transmembrane region" description="Helical" evidence="1">
    <location>
        <begin position="122"/>
        <end position="139"/>
    </location>
</feature>
<keyword evidence="1" id="KW-0812">Transmembrane</keyword>
<proteinExistence type="predicted"/>
<evidence type="ECO:0000256" key="1">
    <source>
        <dbReference type="SAM" id="Phobius"/>
    </source>
</evidence>
<organism evidence="2 3">
    <name type="scientific">Flavobacterium hungaricum</name>
    <dbReference type="NCBI Taxonomy" id="2082725"/>
    <lineage>
        <taxon>Bacteria</taxon>
        <taxon>Pseudomonadati</taxon>
        <taxon>Bacteroidota</taxon>
        <taxon>Flavobacteriia</taxon>
        <taxon>Flavobacteriales</taxon>
        <taxon>Flavobacteriaceae</taxon>
        <taxon>Flavobacterium</taxon>
    </lineage>
</organism>
<dbReference type="RefSeq" id="WP_194139019.1">
    <property type="nucleotide sequence ID" value="NZ_PRDM01000002.1"/>
</dbReference>
<feature type="transmembrane region" description="Helical" evidence="1">
    <location>
        <begin position="179"/>
        <end position="201"/>
    </location>
</feature>
<keyword evidence="3" id="KW-1185">Reference proteome</keyword>